<reference evidence="1" key="1">
    <citation type="journal article" date="2020" name="Nature">
        <title>Giant virus diversity and host interactions through global metagenomics.</title>
        <authorList>
            <person name="Schulz F."/>
            <person name="Roux S."/>
            <person name="Paez-Espino D."/>
            <person name="Jungbluth S."/>
            <person name="Walsh D.A."/>
            <person name="Denef V.J."/>
            <person name="McMahon K.D."/>
            <person name="Konstantinidis K.T."/>
            <person name="Eloe-Fadrosh E.A."/>
            <person name="Kyrpides N.C."/>
            <person name="Woyke T."/>
        </authorList>
    </citation>
    <scope>NUCLEOTIDE SEQUENCE</scope>
    <source>
        <strain evidence="1">GVMAG-S-3300010158-109</strain>
    </source>
</reference>
<evidence type="ECO:0000313" key="1">
    <source>
        <dbReference type="EMBL" id="QHU16059.1"/>
    </source>
</evidence>
<accession>A0A6C0KEK1</accession>
<dbReference type="EMBL" id="MN740875">
    <property type="protein sequence ID" value="QHU16059.1"/>
    <property type="molecule type" value="Genomic_DNA"/>
</dbReference>
<proteinExistence type="predicted"/>
<protein>
    <recommendedName>
        <fullName evidence="2">C3H1-type domain-containing protein</fullName>
    </recommendedName>
</protein>
<dbReference type="AlphaFoldDB" id="A0A6C0KEK1"/>
<organism evidence="1">
    <name type="scientific">viral metagenome</name>
    <dbReference type="NCBI Taxonomy" id="1070528"/>
    <lineage>
        <taxon>unclassified sequences</taxon>
        <taxon>metagenomes</taxon>
        <taxon>organismal metagenomes</taxon>
    </lineage>
</organism>
<name>A0A6C0KEK1_9ZZZZ</name>
<evidence type="ECO:0008006" key="2">
    <source>
        <dbReference type="Google" id="ProtNLM"/>
    </source>
</evidence>
<sequence length="209" mass="23742">MSRESQEYNLLMQKAFLIQTNPAIRASHLFCTSICKSVISKSPCLHAKCAFAHTREQLRPNRCPYDMFCHRLGKGCTFYHSNQDCDAYLDGIVNGITFPENKKNEPLNAFTTPCNGKCGDMNACFFAHDIDQLRVTICNTCMQTDDTDCLECPRFHSWENKLSYQARKKLVFPSKQFVINVTALLNEDDIEDDAPLPSLPSLSISQLKK</sequence>